<comment type="cofactor">
    <cofactor evidence="18 19">
        <name>K(+)</name>
        <dbReference type="ChEBI" id="CHEBI:29103"/>
    </cofactor>
    <text evidence="18 19">Binds 1 potassium ion per subunit.</text>
</comment>
<comment type="caution">
    <text evidence="22">The sequence shown here is derived from an EMBL/GenBank/DDBJ whole genome shotgun (WGS) entry which is preliminary data.</text>
</comment>
<dbReference type="GO" id="GO:0052856">
    <property type="term" value="F:NAD(P)HX epimerase activity"/>
    <property type="evidence" value="ECO:0007669"/>
    <property type="project" value="UniProtKB-UniRule"/>
</dbReference>
<feature type="binding site" evidence="18">
    <location>
        <position position="147"/>
    </location>
    <ligand>
        <name>K(+)</name>
        <dbReference type="ChEBI" id="CHEBI:29103"/>
    </ligand>
</feature>
<dbReference type="InterPro" id="IPR004443">
    <property type="entry name" value="YjeF_N_dom"/>
</dbReference>
<comment type="similarity">
    <text evidence="4 19">In the C-terminal section; belongs to the NnrD/CARKD family.</text>
</comment>
<dbReference type="GO" id="GO:0005524">
    <property type="term" value="F:ATP binding"/>
    <property type="evidence" value="ECO:0007669"/>
    <property type="project" value="UniProtKB-UniRule"/>
</dbReference>
<dbReference type="SUPFAM" id="SSF64153">
    <property type="entry name" value="YjeF N-terminal domain-like"/>
    <property type="match status" value="1"/>
</dbReference>
<dbReference type="PROSITE" id="PS51385">
    <property type="entry name" value="YJEF_N"/>
    <property type="match status" value="1"/>
</dbReference>
<dbReference type="GO" id="GO:0110051">
    <property type="term" value="P:metabolite repair"/>
    <property type="evidence" value="ECO:0007669"/>
    <property type="project" value="TreeGrafter"/>
</dbReference>
<keyword evidence="9 18" id="KW-0630">Potassium</keyword>
<dbReference type="NCBIfam" id="TIGR00197">
    <property type="entry name" value="yjeF_nterm"/>
    <property type="match status" value="1"/>
</dbReference>
<dbReference type="GO" id="GO:0052855">
    <property type="term" value="F:ADP-dependent NAD(P)H-hydrate dehydratase activity"/>
    <property type="evidence" value="ECO:0007669"/>
    <property type="project" value="UniProtKB-UniRule"/>
</dbReference>
<dbReference type="GO" id="GO:0046496">
    <property type="term" value="P:nicotinamide nucleotide metabolic process"/>
    <property type="evidence" value="ECO:0007669"/>
    <property type="project" value="UniProtKB-UniRule"/>
</dbReference>
<feature type="binding site" evidence="17">
    <location>
        <position position="307"/>
    </location>
    <ligand>
        <name>(6S)-NADPHX</name>
        <dbReference type="ChEBI" id="CHEBI:64076"/>
    </ligand>
</feature>
<evidence type="ECO:0000256" key="11">
    <source>
        <dbReference type="ARBA" id="ARBA00023235"/>
    </source>
</evidence>
<comment type="catalytic activity">
    <reaction evidence="16 17 19">
        <text>(6S)-NADPHX + ADP = AMP + phosphate + NADPH + H(+)</text>
        <dbReference type="Rhea" id="RHEA:32235"/>
        <dbReference type="ChEBI" id="CHEBI:15378"/>
        <dbReference type="ChEBI" id="CHEBI:43474"/>
        <dbReference type="ChEBI" id="CHEBI:57783"/>
        <dbReference type="ChEBI" id="CHEBI:64076"/>
        <dbReference type="ChEBI" id="CHEBI:456215"/>
        <dbReference type="ChEBI" id="CHEBI:456216"/>
        <dbReference type="EC" id="4.2.1.136"/>
    </reaction>
</comment>
<feature type="binding site" evidence="17">
    <location>
        <position position="359"/>
    </location>
    <ligand>
        <name>(6S)-NADPHX</name>
        <dbReference type="ChEBI" id="CHEBI:64076"/>
    </ligand>
</feature>
<keyword evidence="7 17" id="KW-0067">ATP-binding</keyword>
<comment type="catalytic activity">
    <reaction evidence="15 17 19">
        <text>(6S)-NADHX + ADP = AMP + phosphate + NADH + H(+)</text>
        <dbReference type="Rhea" id="RHEA:32223"/>
        <dbReference type="ChEBI" id="CHEBI:15378"/>
        <dbReference type="ChEBI" id="CHEBI:43474"/>
        <dbReference type="ChEBI" id="CHEBI:57945"/>
        <dbReference type="ChEBI" id="CHEBI:64074"/>
        <dbReference type="ChEBI" id="CHEBI:456215"/>
        <dbReference type="ChEBI" id="CHEBI:456216"/>
        <dbReference type="EC" id="4.2.1.136"/>
    </reaction>
</comment>
<dbReference type="HAMAP" id="MF_01966">
    <property type="entry name" value="NADHX_epimerase"/>
    <property type="match status" value="1"/>
</dbReference>
<dbReference type="EC" id="5.1.99.6" evidence="19"/>
<accession>A0A938X2H5</accession>
<comment type="function">
    <text evidence="18">Catalyzes the epimerization of the S- and R-forms of NAD(P)HX, a damaged form of NAD(P)H that is a result of enzymatic or heat-dependent hydration. This is a prerequisite for the S-specific NAD(P)H-hydrate dehydratase to allow the repair of both epimers of NAD(P)HX.</text>
</comment>
<dbReference type="Pfam" id="PF01256">
    <property type="entry name" value="Carb_kinase"/>
    <property type="match status" value="1"/>
</dbReference>
<evidence type="ECO:0000256" key="9">
    <source>
        <dbReference type="ARBA" id="ARBA00022958"/>
    </source>
</evidence>
<dbReference type="AlphaFoldDB" id="A0A938X2H5"/>
<feature type="binding site" evidence="17">
    <location>
        <position position="425"/>
    </location>
    <ligand>
        <name>AMP</name>
        <dbReference type="ChEBI" id="CHEBI:456215"/>
    </ligand>
</feature>
<feature type="binding site" evidence="18">
    <location>
        <position position="126"/>
    </location>
    <ligand>
        <name>(6S)-NADPHX</name>
        <dbReference type="ChEBI" id="CHEBI:64076"/>
    </ligand>
</feature>
<dbReference type="HAMAP" id="MF_01965">
    <property type="entry name" value="NADHX_dehydratase"/>
    <property type="match status" value="1"/>
</dbReference>
<keyword evidence="23" id="KW-1185">Reference proteome</keyword>
<evidence type="ECO:0000256" key="15">
    <source>
        <dbReference type="ARBA" id="ARBA00048238"/>
    </source>
</evidence>
<evidence type="ECO:0000256" key="3">
    <source>
        <dbReference type="ARBA" id="ARBA00006001"/>
    </source>
</evidence>
<evidence type="ECO:0000259" key="21">
    <source>
        <dbReference type="PROSITE" id="PS51385"/>
    </source>
</evidence>
<evidence type="ECO:0000256" key="10">
    <source>
        <dbReference type="ARBA" id="ARBA00023027"/>
    </source>
</evidence>
<feature type="binding site" evidence="18">
    <location>
        <begin position="49"/>
        <end position="53"/>
    </location>
    <ligand>
        <name>(6S)-NADPHX</name>
        <dbReference type="ChEBI" id="CHEBI:64076"/>
    </ligand>
</feature>
<feature type="binding site" evidence="17">
    <location>
        <position position="244"/>
    </location>
    <ligand>
        <name>(6S)-NADPHX</name>
        <dbReference type="ChEBI" id="CHEBI:64076"/>
    </ligand>
</feature>
<feature type="binding site" evidence="18">
    <location>
        <position position="50"/>
    </location>
    <ligand>
        <name>K(+)</name>
        <dbReference type="ChEBI" id="CHEBI:29103"/>
    </ligand>
</feature>
<evidence type="ECO:0000313" key="22">
    <source>
        <dbReference type="EMBL" id="MBM6826879.1"/>
    </source>
</evidence>
<name>A0A938X2H5_9CLOT</name>
<dbReference type="SUPFAM" id="SSF53613">
    <property type="entry name" value="Ribokinase-like"/>
    <property type="match status" value="1"/>
</dbReference>
<dbReference type="GO" id="GO:0046872">
    <property type="term" value="F:metal ion binding"/>
    <property type="evidence" value="ECO:0007669"/>
    <property type="project" value="UniProtKB-UniRule"/>
</dbReference>
<evidence type="ECO:0000256" key="18">
    <source>
        <dbReference type="HAMAP-Rule" id="MF_01966"/>
    </source>
</evidence>
<dbReference type="EC" id="4.2.1.136" evidence="19"/>
<dbReference type="NCBIfam" id="TIGR00196">
    <property type="entry name" value="yjeF_cterm"/>
    <property type="match status" value="1"/>
</dbReference>
<evidence type="ECO:0000256" key="6">
    <source>
        <dbReference type="ARBA" id="ARBA00022741"/>
    </source>
</evidence>
<comment type="catalytic activity">
    <reaction evidence="2 18 19">
        <text>(6R)-NADPHX = (6S)-NADPHX</text>
        <dbReference type="Rhea" id="RHEA:32227"/>
        <dbReference type="ChEBI" id="CHEBI:64076"/>
        <dbReference type="ChEBI" id="CHEBI:64077"/>
        <dbReference type="EC" id="5.1.99.6"/>
    </reaction>
</comment>
<evidence type="ECO:0000256" key="2">
    <source>
        <dbReference type="ARBA" id="ARBA00000909"/>
    </source>
</evidence>
<comment type="function">
    <text evidence="17">Catalyzes the dehydration of the S-form of NAD(P)HX at the expense of ADP, which is converted to AMP. Together with NAD(P)HX epimerase, which catalyzes the epimerization of the S- and R-forms, the enzyme allows the repair of both epimers of NAD(P)HX, a damaged form of NAD(P)H that is a result of enzymatic or heat-dependent hydration.</text>
</comment>
<feature type="domain" description="YjeF C-terminal" evidence="20">
    <location>
        <begin position="209"/>
        <end position="485"/>
    </location>
</feature>
<keyword evidence="11 18" id="KW-0413">Isomerase</keyword>
<dbReference type="Proteomes" id="UP000713880">
    <property type="component" value="Unassembled WGS sequence"/>
</dbReference>
<keyword evidence="12 17" id="KW-0456">Lyase</keyword>
<keyword evidence="5 18" id="KW-0479">Metal-binding</keyword>
<evidence type="ECO:0000256" key="17">
    <source>
        <dbReference type="HAMAP-Rule" id="MF_01965"/>
    </source>
</evidence>
<evidence type="ECO:0000256" key="16">
    <source>
        <dbReference type="ARBA" id="ARBA00049209"/>
    </source>
</evidence>
<comment type="similarity">
    <text evidence="3 19">In the N-terminal section; belongs to the NnrE/AIBP family.</text>
</comment>
<evidence type="ECO:0000256" key="12">
    <source>
        <dbReference type="ARBA" id="ARBA00023239"/>
    </source>
</evidence>
<comment type="similarity">
    <text evidence="17">Belongs to the NnrD/CARKD family.</text>
</comment>
<evidence type="ECO:0000256" key="14">
    <source>
        <dbReference type="ARBA" id="ARBA00025153"/>
    </source>
</evidence>
<comment type="similarity">
    <text evidence="18">Belongs to the NnrE/AIBP family.</text>
</comment>
<dbReference type="Pfam" id="PF03853">
    <property type="entry name" value="YjeF_N"/>
    <property type="match status" value="1"/>
</dbReference>
<comment type="subunit">
    <text evidence="17">Homotetramer.</text>
</comment>
<sequence>MSRADRYTIETLGVPSLNLMERAAEGCVQVMTEKNLDLSAPCVVCGSGNNGGDGFAIARILLKQGYQPVVCMVGNKDHCSKETETQMTALTDRGVRILDGYVPGKYSIVIDAVFGVGLNREITGTYQDVIRQMNASSGLKFAVDVPSGISADSGTVLGTAFRADITVTFQKKKTGLMLSPGRSYAGSVIPWKIGISTDPVCHEGIYLMDRKDYQAMLPVRSEDSHKGTFGKLLIIAGSKGMSGAAYLNAMAAYLTGAGLVQIYTEETNREILQTLAPEAIVSTYRSYEQQKLLELLSWADAVCIGSGIGTSEVSAKILKSTLEKGKGPFVIDADGLNLLAEHPEYQEFLAGKTAILTPHMKEMSRLLGSSISELQKNRVDVLRSFTENHAVTCILKDARTLIGIPGFGLVLNTTGNAAMAKGGSGDVLAGILAGLLVQQKDSKSAACLGTYLHGRCGDLAREEKGPYSVLARDLLEHIGPAFGELIEYCSKEKEEWI</sequence>
<evidence type="ECO:0000256" key="1">
    <source>
        <dbReference type="ARBA" id="ARBA00000013"/>
    </source>
</evidence>
<dbReference type="InterPro" id="IPR029056">
    <property type="entry name" value="Ribokinase-like"/>
</dbReference>
<keyword evidence="8 17" id="KW-0521">NADP</keyword>
<feature type="binding site" evidence="17">
    <location>
        <begin position="396"/>
        <end position="400"/>
    </location>
    <ligand>
        <name>AMP</name>
        <dbReference type="ChEBI" id="CHEBI:456215"/>
    </ligand>
</feature>
<comment type="catalytic activity">
    <reaction evidence="1 18 19">
        <text>(6R)-NADHX = (6S)-NADHX</text>
        <dbReference type="Rhea" id="RHEA:32215"/>
        <dbReference type="ChEBI" id="CHEBI:64074"/>
        <dbReference type="ChEBI" id="CHEBI:64075"/>
        <dbReference type="EC" id="5.1.99.6"/>
    </reaction>
</comment>
<gene>
    <name evidence="17" type="primary">nnrD</name>
    <name evidence="18" type="synonym">nnrE</name>
    <name evidence="22" type="ORF">H6A13_07160</name>
</gene>
<proteinExistence type="inferred from homology"/>
<evidence type="ECO:0000259" key="20">
    <source>
        <dbReference type="PROSITE" id="PS51383"/>
    </source>
</evidence>
<dbReference type="Gene3D" id="3.40.50.10260">
    <property type="entry name" value="YjeF N-terminal domain"/>
    <property type="match status" value="1"/>
</dbReference>
<evidence type="ECO:0000256" key="19">
    <source>
        <dbReference type="PIRNR" id="PIRNR017184"/>
    </source>
</evidence>
<keyword evidence="13" id="KW-0511">Multifunctional enzyme</keyword>
<comment type="cofactor">
    <cofactor evidence="17">
        <name>Mg(2+)</name>
        <dbReference type="ChEBI" id="CHEBI:18420"/>
    </cofactor>
</comment>
<dbReference type="InterPro" id="IPR017953">
    <property type="entry name" value="Carbohydrate_kinase_pred_CS"/>
</dbReference>
<comment type="function">
    <text evidence="14 19">Bifunctional enzyme that catalyzes the epimerization of the S- and R-forms of NAD(P)HX and the dehydration of the S-form of NAD(P)HX at the expense of ADP, which is converted to AMP. This allows the repair of both epimers of NAD(P)HX, a damaged form of NAD(P)H that is a result of enzymatic or heat-dependent hydration.</text>
</comment>
<evidence type="ECO:0000256" key="13">
    <source>
        <dbReference type="ARBA" id="ARBA00023268"/>
    </source>
</evidence>
<keyword evidence="10 17" id="KW-0520">NAD</keyword>
<dbReference type="PIRSF" id="PIRSF017184">
    <property type="entry name" value="Nnr"/>
    <property type="match status" value="1"/>
</dbReference>
<feature type="domain" description="YjeF N-terminal" evidence="21">
    <location>
        <begin position="1"/>
        <end position="201"/>
    </location>
</feature>
<keyword evidence="6 17" id="KW-0547">Nucleotide-binding</keyword>
<protein>
    <recommendedName>
        <fullName evidence="19">Bifunctional NAD(P)H-hydrate repair enzyme</fullName>
    </recommendedName>
    <alternativeName>
        <fullName evidence="19">Nicotinamide nucleotide repair protein</fullName>
    </alternativeName>
    <domain>
        <recommendedName>
            <fullName evidence="19">ADP-dependent (S)-NAD(P)H-hydrate dehydratase</fullName>
            <ecNumber evidence="19">4.2.1.136</ecNumber>
        </recommendedName>
        <alternativeName>
            <fullName evidence="19">ADP-dependent NAD(P)HX dehydratase</fullName>
        </alternativeName>
    </domain>
    <domain>
        <recommendedName>
            <fullName evidence="19">NAD(P)H-hydrate epimerase</fullName>
            <ecNumber evidence="19">5.1.99.6</ecNumber>
        </recommendedName>
    </domain>
</protein>
<dbReference type="PROSITE" id="PS01050">
    <property type="entry name" value="YJEF_C_2"/>
    <property type="match status" value="1"/>
</dbReference>
<evidence type="ECO:0000256" key="7">
    <source>
        <dbReference type="ARBA" id="ARBA00022840"/>
    </source>
</evidence>
<feature type="binding site" evidence="18">
    <location>
        <position position="111"/>
    </location>
    <ligand>
        <name>K(+)</name>
        <dbReference type="ChEBI" id="CHEBI:29103"/>
    </ligand>
</feature>
<dbReference type="PROSITE" id="PS51383">
    <property type="entry name" value="YJEF_C_3"/>
    <property type="match status" value="1"/>
</dbReference>
<dbReference type="PANTHER" id="PTHR12592:SF0">
    <property type="entry name" value="ATP-DEPENDENT (S)-NAD(P)H-HYDRATE DEHYDRATASE"/>
    <property type="match status" value="1"/>
</dbReference>
<dbReference type="CDD" id="cd01171">
    <property type="entry name" value="YXKO-related"/>
    <property type="match status" value="1"/>
</dbReference>
<dbReference type="PANTHER" id="PTHR12592">
    <property type="entry name" value="ATP-DEPENDENT (S)-NAD(P)H-HYDRATE DEHYDRATASE FAMILY MEMBER"/>
    <property type="match status" value="1"/>
</dbReference>
<reference evidence="22" key="2">
    <citation type="journal article" date="2021" name="Sci. Rep.">
        <title>The distribution of antibiotic resistance genes in chicken gut microbiota commensals.</title>
        <authorList>
            <person name="Juricova H."/>
            <person name="Matiasovicova J."/>
            <person name="Kubasova T."/>
            <person name="Cejkova D."/>
            <person name="Rychlik I."/>
        </authorList>
    </citation>
    <scope>NUCLEOTIDE SEQUENCE</scope>
    <source>
        <strain evidence="22">An420c</strain>
    </source>
</reference>
<evidence type="ECO:0000313" key="23">
    <source>
        <dbReference type="Proteomes" id="UP000713880"/>
    </source>
</evidence>
<dbReference type="InterPro" id="IPR000631">
    <property type="entry name" value="CARKD"/>
</dbReference>
<dbReference type="InterPro" id="IPR036652">
    <property type="entry name" value="YjeF_N_dom_sf"/>
</dbReference>
<evidence type="ECO:0000256" key="8">
    <source>
        <dbReference type="ARBA" id="ARBA00022857"/>
    </source>
</evidence>
<evidence type="ECO:0000256" key="4">
    <source>
        <dbReference type="ARBA" id="ARBA00009524"/>
    </source>
</evidence>
<feature type="binding site" evidence="18">
    <location>
        <position position="144"/>
    </location>
    <ligand>
        <name>(6S)-NADPHX</name>
        <dbReference type="ChEBI" id="CHEBI:64076"/>
    </ligand>
</feature>
<feature type="binding site" evidence="17">
    <location>
        <position position="426"/>
    </location>
    <ligand>
        <name>(6S)-NADPHX</name>
        <dbReference type="ChEBI" id="CHEBI:64076"/>
    </ligand>
</feature>
<evidence type="ECO:0000256" key="5">
    <source>
        <dbReference type="ARBA" id="ARBA00022723"/>
    </source>
</evidence>
<dbReference type="InterPro" id="IPR030677">
    <property type="entry name" value="Nnr"/>
</dbReference>
<dbReference type="Gene3D" id="3.40.1190.20">
    <property type="match status" value="1"/>
</dbReference>
<feature type="binding site" evidence="18">
    <location>
        <begin position="115"/>
        <end position="121"/>
    </location>
    <ligand>
        <name>(6S)-NADPHX</name>
        <dbReference type="ChEBI" id="CHEBI:64076"/>
    </ligand>
</feature>
<organism evidence="22 23">
    <name type="scientific">Mordavella massiliensis</name>
    <dbReference type="NCBI Taxonomy" id="1871024"/>
    <lineage>
        <taxon>Bacteria</taxon>
        <taxon>Bacillati</taxon>
        <taxon>Bacillota</taxon>
        <taxon>Clostridia</taxon>
        <taxon>Eubacteriales</taxon>
        <taxon>Clostridiaceae</taxon>
        <taxon>Mordavella</taxon>
    </lineage>
</organism>
<dbReference type="EMBL" id="JACJLV010000019">
    <property type="protein sequence ID" value="MBM6826879.1"/>
    <property type="molecule type" value="Genomic_DNA"/>
</dbReference>
<reference evidence="22" key="1">
    <citation type="submission" date="2020-08" db="EMBL/GenBank/DDBJ databases">
        <authorList>
            <person name="Cejkova D."/>
            <person name="Kubasova T."/>
            <person name="Jahodarova E."/>
            <person name="Rychlik I."/>
        </authorList>
    </citation>
    <scope>NUCLEOTIDE SEQUENCE</scope>
    <source>
        <strain evidence="22">An420c</strain>
    </source>
</reference>